<evidence type="ECO:0000256" key="1">
    <source>
        <dbReference type="ARBA" id="ARBA00004123"/>
    </source>
</evidence>
<comment type="subcellular location">
    <subcellularLocation>
        <location evidence="1 5">Nucleus</location>
    </subcellularLocation>
</comment>
<evidence type="ECO:0000259" key="7">
    <source>
        <dbReference type="PROSITE" id="PS50071"/>
    </source>
</evidence>
<feature type="compositionally biased region" description="Polar residues" evidence="6">
    <location>
        <begin position="324"/>
        <end position="336"/>
    </location>
</feature>
<evidence type="ECO:0000256" key="5">
    <source>
        <dbReference type="PROSITE-ProRule" id="PRU00108"/>
    </source>
</evidence>
<reference evidence="8" key="1">
    <citation type="submission" date="2021-08" db="EMBL/GenBank/DDBJ databases">
        <title>WGS assembly of Ceratopteris richardii.</title>
        <authorList>
            <person name="Marchant D.B."/>
            <person name="Chen G."/>
            <person name="Jenkins J."/>
            <person name="Shu S."/>
            <person name="Leebens-Mack J."/>
            <person name="Grimwood J."/>
            <person name="Schmutz J."/>
            <person name="Soltis P."/>
            <person name="Soltis D."/>
            <person name="Chen Z.-H."/>
        </authorList>
    </citation>
    <scope>NUCLEOTIDE SEQUENCE</scope>
    <source>
        <strain evidence="8">Whitten #5841</strain>
        <tissue evidence="8">Leaf</tissue>
    </source>
</reference>
<dbReference type="PANTHER" id="PTHR11850">
    <property type="entry name" value="HOMEOBOX PROTEIN TRANSCRIPTION FACTORS"/>
    <property type="match status" value="1"/>
</dbReference>
<dbReference type="Proteomes" id="UP000825935">
    <property type="component" value="Chromosome 18"/>
</dbReference>
<dbReference type="GO" id="GO:0005634">
    <property type="term" value="C:nucleus"/>
    <property type="evidence" value="ECO:0007669"/>
    <property type="project" value="UniProtKB-SubCell"/>
</dbReference>
<feature type="region of interest" description="Disordered" evidence="6">
    <location>
        <begin position="304"/>
        <end position="339"/>
    </location>
</feature>
<dbReference type="EMBL" id="CM035423">
    <property type="protein sequence ID" value="KAH7365401.1"/>
    <property type="molecule type" value="Genomic_DNA"/>
</dbReference>
<dbReference type="InterPro" id="IPR009057">
    <property type="entry name" value="Homeodomain-like_sf"/>
</dbReference>
<comment type="caution">
    <text evidence="8">The sequence shown here is derived from an EMBL/GenBank/DDBJ whole genome shotgun (WGS) entry which is preliminary data.</text>
</comment>
<evidence type="ECO:0000313" key="8">
    <source>
        <dbReference type="EMBL" id="KAH7365401.1"/>
    </source>
</evidence>
<protein>
    <recommendedName>
        <fullName evidence="7">Homeobox domain-containing protein</fullName>
    </recommendedName>
</protein>
<feature type="DNA-binding region" description="Homeobox" evidence="5">
    <location>
        <begin position="485"/>
        <end position="547"/>
    </location>
</feature>
<accession>A0A8T2SN76</accession>
<keyword evidence="4 5" id="KW-0539">Nucleus</keyword>
<evidence type="ECO:0000256" key="4">
    <source>
        <dbReference type="ARBA" id="ARBA00023242"/>
    </source>
</evidence>
<keyword evidence="3 5" id="KW-0371">Homeobox</keyword>
<evidence type="ECO:0000313" key="9">
    <source>
        <dbReference type="Proteomes" id="UP000825935"/>
    </source>
</evidence>
<evidence type="ECO:0000256" key="2">
    <source>
        <dbReference type="ARBA" id="ARBA00023125"/>
    </source>
</evidence>
<dbReference type="InterPro" id="IPR008422">
    <property type="entry name" value="KN_HD"/>
</dbReference>
<evidence type="ECO:0000256" key="6">
    <source>
        <dbReference type="SAM" id="MobiDB-lite"/>
    </source>
</evidence>
<proteinExistence type="predicted"/>
<dbReference type="Pfam" id="PF05920">
    <property type="entry name" value="Homeobox_KN"/>
    <property type="match status" value="1"/>
</dbReference>
<dbReference type="OrthoDB" id="10056939at2759"/>
<organism evidence="8 9">
    <name type="scientific">Ceratopteris richardii</name>
    <name type="common">Triangle waterfern</name>
    <dbReference type="NCBI Taxonomy" id="49495"/>
    <lineage>
        <taxon>Eukaryota</taxon>
        <taxon>Viridiplantae</taxon>
        <taxon>Streptophyta</taxon>
        <taxon>Embryophyta</taxon>
        <taxon>Tracheophyta</taxon>
        <taxon>Polypodiopsida</taxon>
        <taxon>Polypodiidae</taxon>
        <taxon>Polypodiales</taxon>
        <taxon>Pteridineae</taxon>
        <taxon>Pteridaceae</taxon>
        <taxon>Parkerioideae</taxon>
        <taxon>Ceratopteris</taxon>
    </lineage>
</organism>
<dbReference type="CDD" id="cd00086">
    <property type="entry name" value="homeodomain"/>
    <property type="match status" value="1"/>
</dbReference>
<dbReference type="InterPro" id="IPR001356">
    <property type="entry name" value="HD"/>
</dbReference>
<dbReference type="Gene3D" id="1.10.10.60">
    <property type="entry name" value="Homeodomain-like"/>
    <property type="match status" value="1"/>
</dbReference>
<dbReference type="SMART" id="SM00389">
    <property type="entry name" value="HOX"/>
    <property type="match status" value="1"/>
</dbReference>
<dbReference type="GO" id="GO:0006355">
    <property type="term" value="P:regulation of DNA-templated transcription"/>
    <property type="evidence" value="ECO:0007669"/>
    <property type="project" value="InterPro"/>
</dbReference>
<evidence type="ECO:0000256" key="3">
    <source>
        <dbReference type="ARBA" id="ARBA00023155"/>
    </source>
</evidence>
<dbReference type="PROSITE" id="PS50071">
    <property type="entry name" value="HOMEOBOX_2"/>
    <property type="match status" value="1"/>
</dbReference>
<dbReference type="GO" id="GO:0003677">
    <property type="term" value="F:DNA binding"/>
    <property type="evidence" value="ECO:0007669"/>
    <property type="project" value="UniProtKB-UniRule"/>
</dbReference>
<keyword evidence="2 5" id="KW-0238">DNA-binding</keyword>
<dbReference type="SUPFAM" id="SSF46689">
    <property type="entry name" value="Homeodomain-like"/>
    <property type="match status" value="1"/>
</dbReference>
<feature type="domain" description="Homeobox" evidence="7">
    <location>
        <begin position="483"/>
        <end position="546"/>
    </location>
</feature>
<keyword evidence="9" id="KW-1185">Reference proteome</keyword>
<gene>
    <name evidence="8" type="ORF">KP509_18G025400</name>
</gene>
<dbReference type="AlphaFoldDB" id="A0A8T2SN76"/>
<name>A0A8T2SN76_CERRI</name>
<dbReference type="InterPro" id="IPR050224">
    <property type="entry name" value="TALE_homeobox"/>
</dbReference>
<sequence>MEIPGPNRNKITAKRTGFDRQKRLIMRPEEYNKLKLRTASGGSLTIRYRRRPSFSPHSCGSGSDNIFNCAASLGSFKGNSAIYRAAHGSIHQNIYFECDCEVTQLSQAFEQLDGLPEYSHSSCASVSMFSDDCVENLYDHNIHCSSHYCSLDMRAKRNYLTADSRENIQDLLADAFSINTQSFLGNDTDNFEYSVSYENSYRDCEDMEQSEKLVQQLLSFSADNICRDSTLLFMEDHQNLSTGTSWSFCDSDSTLTDASCLLEAQPPANIDESALHMSALERLPPLEDMEDFSSLNLIELPPLVGSDSTSLDSKPLLPSKEDQTTANDNDAVSSRSGSDDVFDGSMFLKLGQGMPDEVNMENSGMVQNPDWCIPPIEGTVKDVSRTTIPNPLETMLKNLGPGASENRHKMLQHADLISHDSSIFCLLDRMVARGKNKRKKRLRRVTPLHSLKFLLEDTYETSMDASPIGPDSDSSMNENVRKGLQRRRNCLLPEHAVCTLRMWFDDHAEFPFATKKEKLELVSKTGLTLTQVENWLSNNRYKRKMRKSDFMAKK</sequence>